<evidence type="ECO:0000256" key="1">
    <source>
        <dbReference type="ARBA" id="ARBA00006484"/>
    </source>
</evidence>
<dbReference type="FunCoup" id="A0A6L2PW72">
    <property type="interactions" value="88"/>
</dbReference>
<dbReference type="InterPro" id="IPR020904">
    <property type="entry name" value="Sc_DH/Rdtase_CS"/>
</dbReference>
<dbReference type="PRINTS" id="PR00080">
    <property type="entry name" value="SDRFAMILY"/>
</dbReference>
<keyword evidence="6" id="KW-1185">Reference proteome</keyword>
<dbReference type="InterPro" id="IPR002347">
    <property type="entry name" value="SDR_fam"/>
</dbReference>
<dbReference type="OrthoDB" id="5307821at2759"/>
<dbReference type="PROSITE" id="PS00061">
    <property type="entry name" value="ADH_SHORT"/>
    <property type="match status" value="1"/>
</dbReference>
<accession>A0A6L2PW72</accession>
<evidence type="ECO:0000256" key="4">
    <source>
        <dbReference type="RuleBase" id="RU000363"/>
    </source>
</evidence>
<dbReference type="NCBIfam" id="NF004825">
    <property type="entry name" value="PRK06181.1"/>
    <property type="match status" value="1"/>
</dbReference>
<dbReference type="GO" id="GO:0016020">
    <property type="term" value="C:membrane"/>
    <property type="evidence" value="ECO:0007669"/>
    <property type="project" value="TreeGrafter"/>
</dbReference>
<protein>
    <recommendedName>
        <fullName evidence="7">Dehydrogenase/reductase SDR family protein 7-like</fullName>
    </recommendedName>
</protein>
<dbReference type="Proteomes" id="UP000502823">
    <property type="component" value="Unassembled WGS sequence"/>
</dbReference>
<evidence type="ECO:0000313" key="5">
    <source>
        <dbReference type="EMBL" id="GFG34868.1"/>
    </source>
</evidence>
<dbReference type="PANTHER" id="PTHR44196">
    <property type="entry name" value="DEHYDROGENASE/REDUCTASE SDR FAMILY MEMBER 7B"/>
    <property type="match status" value="1"/>
</dbReference>
<evidence type="ECO:0000313" key="6">
    <source>
        <dbReference type="Proteomes" id="UP000502823"/>
    </source>
</evidence>
<proteinExistence type="inferred from homology"/>
<dbReference type="AlphaFoldDB" id="A0A6L2PW72"/>
<dbReference type="InterPro" id="IPR036291">
    <property type="entry name" value="NAD(P)-bd_dom_sf"/>
</dbReference>
<dbReference type="Pfam" id="PF00106">
    <property type="entry name" value="adh_short"/>
    <property type="match status" value="1"/>
</dbReference>
<comment type="similarity">
    <text evidence="1 4">Belongs to the short-chain dehydrogenases/reductases (SDR) family.</text>
</comment>
<dbReference type="CDD" id="cd05332">
    <property type="entry name" value="11beta-HSD1_like_SDR_c"/>
    <property type="match status" value="1"/>
</dbReference>
<dbReference type="EMBL" id="BLKM01011911">
    <property type="protein sequence ID" value="GFG34868.1"/>
    <property type="molecule type" value="Genomic_DNA"/>
</dbReference>
<dbReference type="SUPFAM" id="SSF51735">
    <property type="entry name" value="NAD(P)-binding Rossmann-fold domains"/>
    <property type="match status" value="1"/>
</dbReference>
<reference evidence="6" key="1">
    <citation type="submission" date="2020-01" db="EMBL/GenBank/DDBJ databases">
        <title>Draft genome sequence of the Termite Coptotermes fromosanus.</title>
        <authorList>
            <person name="Itakura S."/>
            <person name="Yosikawa Y."/>
            <person name="Umezawa K."/>
        </authorList>
    </citation>
    <scope>NUCLEOTIDE SEQUENCE [LARGE SCALE GENOMIC DNA]</scope>
</reference>
<comment type="caution">
    <text evidence="5">The sequence shown here is derived from an EMBL/GenBank/DDBJ whole genome shotgun (WGS) entry which is preliminary data.</text>
</comment>
<organism evidence="5 6">
    <name type="scientific">Coptotermes formosanus</name>
    <name type="common">Formosan subterranean termite</name>
    <dbReference type="NCBI Taxonomy" id="36987"/>
    <lineage>
        <taxon>Eukaryota</taxon>
        <taxon>Metazoa</taxon>
        <taxon>Ecdysozoa</taxon>
        <taxon>Arthropoda</taxon>
        <taxon>Hexapoda</taxon>
        <taxon>Insecta</taxon>
        <taxon>Pterygota</taxon>
        <taxon>Neoptera</taxon>
        <taxon>Polyneoptera</taxon>
        <taxon>Dictyoptera</taxon>
        <taxon>Blattodea</taxon>
        <taxon>Blattoidea</taxon>
        <taxon>Termitoidae</taxon>
        <taxon>Rhinotermitidae</taxon>
        <taxon>Coptotermes</taxon>
    </lineage>
</organism>
<evidence type="ECO:0000256" key="2">
    <source>
        <dbReference type="ARBA" id="ARBA00023002"/>
    </source>
</evidence>
<dbReference type="PANTHER" id="PTHR44196:SF1">
    <property type="entry name" value="DEHYDROGENASE_REDUCTASE SDR FAMILY MEMBER 7B"/>
    <property type="match status" value="1"/>
</dbReference>
<dbReference type="GO" id="GO:0016491">
    <property type="term" value="F:oxidoreductase activity"/>
    <property type="evidence" value="ECO:0007669"/>
    <property type="project" value="UniProtKB-KW"/>
</dbReference>
<sequence>MITGASSGLGESLAHCFYKAGCRVILAARRQNELERVRSDLLAMHVTIPTHPPVVLPLDLSDLNALPDHVRQALAIFGHIDILINNGGISYRGDILSTDAEVVKRIMMVNYFGNMVLTKAVLPSMIKQRSGHVVTVSSVQGKIAIPHRSAYAASKHALQAFSDALRAEVARYNIKVSVISPGYIATSLSLNALTGSGEVHGKMDGDIAHGYKPEYVAEKILSAVVECKKELIIAPVIPRLAIMIRTLAPSFYFWIMERKARNSSD</sequence>
<keyword evidence="2" id="KW-0560">Oxidoreductase</keyword>
<dbReference type="PRINTS" id="PR00081">
    <property type="entry name" value="GDHRDH"/>
</dbReference>
<evidence type="ECO:0008006" key="7">
    <source>
        <dbReference type="Google" id="ProtNLM"/>
    </source>
</evidence>
<evidence type="ECO:0000256" key="3">
    <source>
        <dbReference type="ARBA" id="ARBA00037096"/>
    </source>
</evidence>
<gene>
    <name evidence="5" type="ORF">Cfor_00088</name>
</gene>
<dbReference type="Gene3D" id="3.40.50.720">
    <property type="entry name" value="NAD(P)-binding Rossmann-like Domain"/>
    <property type="match status" value="1"/>
</dbReference>
<comment type="function">
    <text evidence="3">Putative oxidoreductase.</text>
</comment>
<dbReference type="InParanoid" id="A0A6L2PW72"/>
<name>A0A6L2PW72_COPFO</name>